<dbReference type="AlphaFoldDB" id="A0AAW0QIT9"/>
<feature type="signal peptide" evidence="3">
    <location>
        <begin position="1"/>
        <end position="21"/>
    </location>
</feature>
<keyword evidence="3" id="KW-0732">Signal</keyword>
<keyword evidence="2" id="KW-0560">Oxidoreductase</keyword>
<dbReference type="InterPro" id="IPR050316">
    <property type="entry name" value="Tyrosinase/Hemocyanin"/>
</dbReference>
<evidence type="ECO:0000256" key="1">
    <source>
        <dbReference type="ARBA" id="ARBA00022723"/>
    </source>
</evidence>
<dbReference type="SUPFAM" id="SSF48056">
    <property type="entry name" value="Di-copper centre-containing domain"/>
    <property type="match status" value="1"/>
</dbReference>
<dbReference type="EMBL" id="JAQQWP010000010">
    <property type="protein sequence ID" value="KAK8096811.1"/>
    <property type="molecule type" value="Genomic_DNA"/>
</dbReference>
<feature type="domain" description="Tyrosinase copper-binding" evidence="4">
    <location>
        <begin position="106"/>
        <end position="342"/>
    </location>
</feature>
<reference evidence="5 6" key="1">
    <citation type="submission" date="2023-01" db="EMBL/GenBank/DDBJ databases">
        <title>Analysis of 21 Apiospora genomes using comparative genomics revels a genus with tremendous synthesis potential of carbohydrate active enzymes and secondary metabolites.</title>
        <authorList>
            <person name="Sorensen T."/>
        </authorList>
    </citation>
    <scope>NUCLEOTIDE SEQUENCE [LARGE SCALE GENOMIC DNA]</scope>
    <source>
        <strain evidence="5 6">CBS 117206</strain>
    </source>
</reference>
<evidence type="ECO:0000259" key="4">
    <source>
        <dbReference type="Pfam" id="PF00264"/>
    </source>
</evidence>
<sequence length="439" mass="48206">MKLGRIAAGIVVLAQVAIGAATIVPRDDKISNPEHAVKQLVAAIERKALAELGKRDKSSGCTTDNIVYRQEYGDLSKDERLDYVQAVQCLMSLPAHTPSSYAPGAKSRYDDFIVTHINHTLDAHYTGNFQMWHRWFIYTYETALREECGYKGYQPYWDWPKYAAAPQDSPIFNGDPYSLGGNGAWDPDLPASLITLPEGVTGDPFTLPRGVGGGYVTTGPFANLTVNLGPIADLPGLGVPKNPQADGLGYNLRRVKRDLGPAINKRYANYTTVFVTDLLSKPNITEYRLLLEGGFNNGGEIGPHGGGHYTINGDPGGDLWVSPADVAFYVHHGNMDRMWTLWYVSPSPRSAGTYSSGFPPLTKVMELSRQAIDPYVSSLLHGHGSLSFQTKSDTSQWNNEPPSRLMTMDDVINIGWAGPPTTMREMMSTTSGPLCYFYK</sequence>
<comment type="caution">
    <text evidence="5">The sequence shown here is derived from an EMBL/GenBank/DDBJ whole genome shotgun (WGS) entry which is preliminary data.</text>
</comment>
<feature type="chain" id="PRO_5043642852" description="Tyrosinase copper-binding domain-containing protein" evidence="3">
    <location>
        <begin position="22"/>
        <end position="439"/>
    </location>
</feature>
<dbReference type="Proteomes" id="UP001392437">
    <property type="component" value="Unassembled WGS sequence"/>
</dbReference>
<dbReference type="Gene3D" id="1.10.1280.10">
    <property type="entry name" value="Di-copper center containing domain from catechol oxidase"/>
    <property type="match status" value="1"/>
</dbReference>
<dbReference type="GO" id="GO:0016491">
    <property type="term" value="F:oxidoreductase activity"/>
    <property type="evidence" value="ECO:0007669"/>
    <property type="project" value="UniProtKB-KW"/>
</dbReference>
<accession>A0AAW0QIT9</accession>
<dbReference type="PRINTS" id="PR00092">
    <property type="entry name" value="TYROSINASE"/>
</dbReference>
<proteinExistence type="predicted"/>
<gene>
    <name evidence="5" type="ORF">PG999_012755</name>
</gene>
<dbReference type="InterPro" id="IPR008922">
    <property type="entry name" value="Di-copper_centre_dom_sf"/>
</dbReference>
<protein>
    <recommendedName>
        <fullName evidence="4">Tyrosinase copper-binding domain-containing protein</fullName>
    </recommendedName>
</protein>
<evidence type="ECO:0000256" key="2">
    <source>
        <dbReference type="ARBA" id="ARBA00023002"/>
    </source>
</evidence>
<organism evidence="5 6">
    <name type="scientific">Apiospora kogelbergensis</name>
    <dbReference type="NCBI Taxonomy" id="1337665"/>
    <lineage>
        <taxon>Eukaryota</taxon>
        <taxon>Fungi</taxon>
        <taxon>Dikarya</taxon>
        <taxon>Ascomycota</taxon>
        <taxon>Pezizomycotina</taxon>
        <taxon>Sordariomycetes</taxon>
        <taxon>Xylariomycetidae</taxon>
        <taxon>Amphisphaeriales</taxon>
        <taxon>Apiosporaceae</taxon>
        <taxon>Apiospora</taxon>
    </lineage>
</organism>
<name>A0AAW0QIT9_9PEZI</name>
<evidence type="ECO:0000313" key="6">
    <source>
        <dbReference type="Proteomes" id="UP001392437"/>
    </source>
</evidence>
<keyword evidence="6" id="KW-1185">Reference proteome</keyword>
<evidence type="ECO:0000256" key="3">
    <source>
        <dbReference type="SAM" id="SignalP"/>
    </source>
</evidence>
<dbReference type="PANTHER" id="PTHR11474:SF125">
    <property type="entry name" value="N-ACETYL-6-HYDROXYTRYPTOPHAN OXIDASE IVOB-RELATED"/>
    <property type="match status" value="1"/>
</dbReference>
<dbReference type="PANTHER" id="PTHR11474">
    <property type="entry name" value="TYROSINASE FAMILY MEMBER"/>
    <property type="match status" value="1"/>
</dbReference>
<dbReference type="GO" id="GO:0046872">
    <property type="term" value="F:metal ion binding"/>
    <property type="evidence" value="ECO:0007669"/>
    <property type="project" value="UniProtKB-KW"/>
</dbReference>
<dbReference type="InterPro" id="IPR002227">
    <property type="entry name" value="Tyrosinase_Cu-bd"/>
</dbReference>
<keyword evidence="1" id="KW-0479">Metal-binding</keyword>
<dbReference type="Pfam" id="PF00264">
    <property type="entry name" value="Tyrosinase"/>
    <property type="match status" value="1"/>
</dbReference>
<evidence type="ECO:0000313" key="5">
    <source>
        <dbReference type="EMBL" id="KAK8096811.1"/>
    </source>
</evidence>